<feature type="transmembrane region" description="Helical" evidence="1">
    <location>
        <begin position="39"/>
        <end position="60"/>
    </location>
</feature>
<sequence>MNGDWSVLREVIPIVGPVPPASSTRDALVFAFQYDPFEFSLLVAAVLLDIAVAIEMLAFLEHARDHENDLRPLAWVRYVVYGFALIESGSLKREKIPFPGSLCRYLGGIVFFGAVASLVYYDLAIATVAGGKWGIVLLHLFGAMFLGLALCGALLPVVAAPIIYLSTLKRAASAF</sequence>
<gene>
    <name evidence="2" type="ORF">HZS55_06215</name>
</gene>
<dbReference type="AlphaFoldDB" id="A0A7D5T5H8"/>
<name>A0A7D5T5H8_9EURY</name>
<keyword evidence="1" id="KW-0472">Membrane</keyword>
<proteinExistence type="predicted"/>
<evidence type="ECO:0000313" key="3">
    <source>
        <dbReference type="Proteomes" id="UP000509667"/>
    </source>
</evidence>
<feature type="transmembrane region" description="Helical" evidence="1">
    <location>
        <begin position="133"/>
        <end position="165"/>
    </location>
</feature>
<dbReference type="EMBL" id="CP058910">
    <property type="protein sequence ID" value="QLH76915.1"/>
    <property type="molecule type" value="Genomic_DNA"/>
</dbReference>
<keyword evidence="1" id="KW-1133">Transmembrane helix</keyword>
<dbReference type="Proteomes" id="UP000509667">
    <property type="component" value="Chromosome"/>
</dbReference>
<dbReference type="KEGG" id="hrr:HZS55_06215"/>
<keyword evidence="3" id="KW-1185">Reference proteome</keyword>
<accession>A0A7D5T5H8</accession>
<dbReference type="GeneID" id="56077440"/>
<evidence type="ECO:0000313" key="2">
    <source>
        <dbReference type="EMBL" id="QLH76915.1"/>
    </source>
</evidence>
<organism evidence="2 3">
    <name type="scientific">Halosimplex rubrum</name>
    <dbReference type="NCBI Taxonomy" id="869889"/>
    <lineage>
        <taxon>Archaea</taxon>
        <taxon>Methanobacteriati</taxon>
        <taxon>Methanobacteriota</taxon>
        <taxon>Stenosarchaea group</taxon>
        <taxon>Halobacteria</taxon>
        <taxon>Halobacteriales</taxon>
        <taxon>Haloarculaceae</taxon>
        <taxon>Halosimplex</taxon>
    </lineage>
</organism>
<feature type="transmembrane region" description="Helical" evidence="1">
    <location>
        <begin position="102"/>
        <end position="121"/>
    </location>
</feature>
<reference evidence="2 3" key="1">
    <citation type="submission" date="2020-07" db="EMBL/GenBank/DDBJ databases">
        <title>Halosimplex pelagicum sp. nov. and Halosimplex rubrum sp. nov., isolated from salted brown alga Laminaria, and emended description of the genus Halosimplex.</title>
        <authorList>
            <person name="Cui H."/>
        </authorList>
    </citation>
    <scope>NUCLEOTIDE SEQUENCE [LARGE SCALE GENOMIC DNA]</scope>
    <source>
        <strain evidence="2 3">R27</strain>
    </source>
</reference>
<dbReference type="RefSeq" id="WP_179910849.1">
    <property type="nucleotide sequence ID" value="NZ_CP058910.1"/>
</dbReference>
<protein>
    <submittedName>
        <fullName evidence="2">Uncharacterized protein</fullName>
    </submittedName>
</protein>
<keyword evidence="1" id="KW-0812">Transmembrane</keyword>
<evidence type="ECO:0000256" key="1">
    <source>
        <dbReference type="SAM" id="Phobius"/>
    </source>
</evidence>